<organism evidence="4">
    <name type="scientific">Heterosigma akashiwo</name>
    <name type="common">Chromophytic alga</name>
    <name type="synonym">Heterosigma carterae</name>
    <dbReference type="NCBI Taxonomy" id="2829"/>
    <lineage>
        <taxon>Eukaryota</taxon>
        <taxon>Sar</taxon>
        <taxon>Stramenopiles</taxon>
        <taxon>Ochrophyta</taxon>
        <taxon>Raphidophyceae</taxon>
        <taxon>Chattonellales</taxon>
        <taxon>Chattonellaceae</taxon>
        <taxon>Heterosigma</taxon>
    </lineage>
</organism>
<evidence type="ECO:0000313" key="4">
    <source>
        <dbReference type="EMBL" id="CAE0655284.1"/>
    </source>
</evidence>
<dbReference type="AlphaFoldDB" id="A0A7S3YLC0"/>
<keyword evidence="2 3" id="KW-0342">GTP-binding</keyword>
<dbReference type="PANTHER" id="PTHR45697">
    <property type="entry name" value="ADP-RIBOSYLATION FACTOR-LIKE PROTEIN 2-RELATED"/>
    <property type="match status" value="1"/>
</dbReference>
<protein>
    <submittedName>
        <fullName evidence="4">Uncharacterized protein</fullName>
    </submittedName>
</protein>
<feature type="binding site" evidence="3">
    <location>
        <begin position="39"/>
        <end position="42"/>
    </location>
    <ligand>
        <name>GTP</name>
        <dbReference type="ChEBI" id="CHEBI:37565"/>
    </ligand>
</feature>
<keyword evidence="1 3" id="KW-0547">Nucleotide-binding</keyword>
<dbReference type="GO" id="GO:0003924">
    <property type="term" value="F:GTPase activity"/>
    <property type="evidence" value="ECO:0007669"/>
    <property type="project" value="InterPro"/>
</dbReference>
<dbReference type="InterPro" id="IPR027417">
    <property type="entry name" value="P-loop_NTPase"/>
</dbReference>
<dbReference type="Pfam" id="PF00025">
    <property type="entry name" value="Arf"/>
    <property type="match status" value="1"/>
</dbReference>
<dbReference type="PROSITE" id="PS51417">
    <property type="entry name" value="ARF"/>
    <property type="match status" value="1"/>
</dbReference>
<sequence>MVGVVDSADRERLRDTRRELHALLDQEKLAGASLLIFANKQDLAGALSSEEIAEILELQSEKFSTRHCNIIACSAVTGEGLAEGVDWVIGDISARIFMMT</sequence>
<evidence type="ECO:0000256" key="1">
    <source>
        <dbReference type="ARBA" id="ARBA00022741"/>
    </source>
</evidence>
<dbReference type="GO" id="GO:0005525">
    <property type="term" value="F:GTP binding"/>
    <property type="evidence" value="ECO:0007669"/>
    <property type="project" value="UniProtKB-KW"/>
</dbReference>
<dbReference type="InterPro" id="IPR044612">
    <property type="entry name" value="ARL2/3"/>
</dbReference>
<gene>
    <name evidence="4" type="ORF">HAKA00212_LOCUS26828</name>
</gene>
<dbReference type="Gene3D" id="3.40.50.300">
    <property type="entry name" value="P-loop containing nucleotide triphosphate hydrolases"/>
    <property type="match status" value="1"/>
</dbReference>
<accession>A0A7S3YLC0</accession>
<evidence type="ECO:0000256" key="2">
    <source>
        <dbReference type="ARBA" id="ARBA00023134"/>
    </source>
</evidence>
<name>A0A7S3YLC0_HETAK</name>
<dbReference type="EMBL" id="HBIU01062360">
    <property type="protein sequence ID" value="CAE0655284.1"/>
    <property type="molecule type" value="Transcribed_RNA"/>
</dbReference>
<dbReference type="SUPFAM" id="SSF52540">
    <property type="entry name" value="P-loop containing nucleoside triphosphate hydrolases"/>
    <property type="match status" value="1"/>
</dbReference>
<dbReference type="InterPro" id="IPR006689">
    <property type="entry name" value="Small_GTPase_ARF/SAR"/>
</dbReference>
<proteinExistence type="predicted"/>
<evidence type="ECO:0000256" key="3">
    <source>
        <dbReference type="PIRSR" id="PIRSR606689-1"/>
    </source>
</evidence>
<reference evidence="4" key="1">
    <citation type="submission" date="2021-01" db="EMBL/GenBank/DDBJ databases">
        <authorList>
            <person name="Corre E."/>
            <person name="Pelletier E."/>
            <person name="Niang G."/>
            <person name="Scheremetjew M."/>
            <person name="Finn R."/>
            <person name="Kale V."/>
            <person name="Holt S."/>
            <person name="Cochrane G."/>
            <person name="Meng A."/>
            <person name="Brown T."/>
            <person name="Cohen L."/>
        </authorList>
    </citation>
    <scope>NUCLEOTIDE SEQUENCE</scope>
    <source>
        <strain evidence="4">CCMP3107</strain>
    </source>
</reference>